<comment type="caution">
    <text evidence="3">The sequence shown here is derived from an EMBL/GenBank/DDBJ whole genome shotgun (WGS) entry which is preliminary data.</text>
</comment>
<gene>
    <name evidence="3" type="ORF">Q9295_02355</name>
</gene>
<dbReference type="PANTHER" id="PTHR12151:SF25">
    <property type="entry name" value="LINALOOL DEHYDRATASE_ISOMERASE DOMAIN-CONTAINING PROTEIN"/>
    <property type="match status" value="1"/>
</dbReference>
<dbReference type="PANTHER" id="PTHR12151">
    <property type="entry name" value="ELECTRON TRANSPORT PROTIN SCO1/SENC FAMILY MEMBER"/>
    <property type="match status" value="1"/>
</dbReference>
<dbReference type="InterPro" id="IPR003782">
    <property type="entry name" value="SCO1/SenC"/>
</dbReference>
<dbReference type="Gene3D" id="3.40.30.10">
    <property type="entry name" value="Glutaredoxin"/>
    <property type="match status" value="1"/>
</dbReference>
<keyword evidence="4" id="KW-1185">Reference proteome</keyword>
<sequence>MDKTWAMVATGVVVAFLGGTAGYLVLNSSGDNAFAQCPSGQAGASIGGPFTLVDGASGKTVTEVEVIDRPTLVYFGYTMCPDVCPMDMMRNAEVVDLMEEQGKDLKLAFITVDPDRDTAQVVADFAMNHHPKAIGLTGTEQQIKTAVNAYRAYYKLGDQTDEYYTVDHSSFTYLMLPGTGLADFYRNGAPAEEVAKGVSCFLEAQGS</sequence>
<dbReference type="CDD" id="cd02968">
    <property type="entry name" value="SCO"/>
    <property type="match status" value="1"/>
</dbReference>
<dbReference type="RefSeq" id="WP_306678897.1">
    <property type="nucleotide sequence ID" value="NZ_JAVDBT010000002.1"/>
</dbReference>
<protein>
    <submittedName>
        <fullName evidence="3">SCO family protein</fullName>
    </submittedName>
</protein>
<keyword evidence="2" id="KW-0812">Transmembrane</keyword>
<accession>A0ABU0VUI1</accession>
<reference evidence="3 4" key="1">
    <citation type="submission" date="2023-08" db="EMBL/GenBank/DDBJ databases">
        <title>Characterization of two Paracoccaceae strains isolated from Phycosphere and proposal of Xinfangfangia lacusdiani sp. nov.</title>
        <authorList>
            <person name="Deng Y."/>
            <person name="Zhang Y.Q."/>
        </authorList>
    </citation>
    <scope>NUCLEOTIDE SEQUENCE [LARGE SCALE GENOMIC DNA]</scope>
    <source>
        <strain evidence="3 4">CPCC 101601</strain>
    </source>
</reference>
<comment type="similarity">
    <text evidence="1">Belongs to the SCO1/2 family.</text>
</comment>
<dbReference type="Pfam" id="PF02630">
    <property type="entry name" value="SCO1-SenC"/>
    <property type="match status" value="1"/>
</dbReference>
<evidence type="ECO:0000256" key="2">
    <source>
        <dbReference type="SAM" id="Phobius"/>
    </source>
</evidence>
<keyword evidence="2" id="KW-1133">Transmembrane helix</keyword>
<evidence type="ECO:0000256" key="1">
    <source>
        <dbReference type="ARBA" id="ARBA00010996"/>
    </source>
</evidence>
<feature type="transmembrane region" description="Helical" evidence="2">
    <location>
        <begin position="6"/>
        <end position="26"/>
    </location>
</feature>
<dbReference type="InterPro" id="IPR036249">
    <property type="entry name" value="Thioredoxin-like_sf"/>
</dbReference>
<dbReference type="EMBL" id="JAVDBT010000002">
    <property type="protein sequence ID" value="MDQ2065203.1"/>
    <property type="molecule type" value="Genomic_DNA"/>
</dbReference>
<evidence type="ECO:0000313" key="3">
    <source>
        <dbReference type="EMBL" id="MDQ2065203.1"/>
    </source>
</evidence>
<proteinExistence type="inferred from homology"/>
<evidence type="ECO:0000313" key="4">
    <source>
        <dbReference type="Proteomes" id="UP001239680"/>
    </source>
</evidence>
<organism evidence="3 4">
    <name type="scientific">Pseudogemmobacter lacusdianii</name>
    <dbReference type="NCBI Taxonomy" id="3069608"/>
    <lineage>
        <taxon>Bacteria</taxon>
        <taxon>Pseudomonadati</taxon>
        <taxon>Pseudomonadota</taxon>
        <taxon>Alphaproteobacteria</taxon>
        <taxon>Rhodobacterales</taxon>
        <taxon>Paracoccaceae</taxon>
        <taxon>Pseudogemmobacter</taxon>
    </lineage>
</organism>
<name>A0ABU0VUI1_9RHOB</name>
<dbReference type="Proteomes" id="UP001239680">
    <property type="component" value="Unassembled WGS sequence"/>
</dbReference>
<keyword evidence="2" id="KW-0472">Membrane</keyword>
<dbReference type="SUPFAM" id="SSF52833">
    <property type="entry name" value="Thioredoxin-like"/>
    <property type="match status" value="1"/>
</dbReference>